<dbReference type="Pfam" id="PF01739">
    <property type="entry name" value="CheR"/>
    <property type="match status" value="1"/>
</dbReference>
<dbReference type="OrthoDB" id="9816309at2"/>
<evidence type="ECO:0000256" key="1">
    <source>
        <dbReference type="ARBA" id="ARBA00001946"/>
    </source>
</evidence>
<dbReference type="GO" id="GO:0005737">
    <property type="term" value="C:cytoplasm"/>
    <property type="evidence" value="ECO:0007669"/>
    <property type="project" value="InterPro"/>
</dbReference>
<dbReference type="FunFam" id="3.30.70.270:FF:000001">
    <property type="entry name" value="Diguanylate cyclase domain protein"/>
    <property type="match status" value="1"/>
</dbReference>
<dbReference type="NCBIfam" id="TIGR00229">
    <property type="entry name" value="sensory_box"/>
    <property type="match status" value="1"/>
</dbReference>
<evidence type="ECO:0000256" key="3">
    <source>
        <dbReference type="SAM" id="Coils"/>
    </source>
</evidence>
<name>A0A4P9UQH9_METBY</name>
<feature type="domain" description="CheB-type methylesterase" evidence="6">
    <location>
        <begin position="1"/>
        <end position="181"/>
    </location>
</feature>
<dbReference type="InterPro" id="IPR001633">
    <property type="entry name" value="EAL_dom"/>
</dbReference>
<dbReference type="InterPro" id="IPR001610">
    <property type="entry name" value="PAC"/>
</dbReference>
<dbReference type="SMART" id="SM00086">
    <property type="entry name" value="PAC"/>
    <property type="match status" value="2"/>
</dbReference>
<dbReference type="InterPro" id="IPR029787">
    <property type="entry name" value="Nucleotide_cyclase"/>
</dbReference>
<dbReference type="SMART" id="SM00267">
    <property type="entry name" value="GGDEF"/>
    <property type="match status" value="1"/>
</dbReference>
<dbReference type="InterPro" id="IPR035909">
    <property type="entry name" value="CheB_C"/>
</dbReference>
<dbReference type="STRING" id="675511.GCA_000341735_04119"/>
<dbReference type="SUPFAM" id="SSF47757">
    <property type="entry name" value="Chemotaxis receptor methyltransferase CheR, N-terminal domain"/>
    <property type="match status" value="1"/>
</dbReference>
<evidence type="ECO:0000259" key="6">
    <source>
        <dbReference type="PROSITE" id="PS50122"/>
    </source>
</evidence>
<dbReference type="InterPro" id="IPR035965">
    <property type="entry name" value="PAS-like_dom_sf"/>
</dbReference>
<organism evidence="10 11">
    <name type="scientific">Methylotuvimicrobium buryatense</name>
    <name type="common">Methylomicrobium buryatense</name>
    <dbReference type="NCBI Taxonomy" id="95641"/>
    <lineage>
        <taxon>Bacteria</taxon>
        <taxon>Pseudomonadati</taxon>
        <taxon>Pseudomonadota</taxon>
        <taxon>Gammaproteobacteria</taxon>
        <taxon>Methylococcales</taxon>
        <taxon>Methylococcaceae</taxon>
        <taxon>Methylotuvimicrobium</taxon>
    </lineage>
</organism>
<feature type="domain" description="GGDEF" evidence="9">
    <location>
        <begin position="981"/>
        <end position="1114"/>
    </location>
</feature>
<evidence type="ECO:0000313" key="10">
    <source>
        <dbReference type="EMBL" id="QCW83694.1"/>
    </source>
</evidence>
<dbReference type="CDD" id="cd00130">
    <property type="entry name" value="PAS"/>
    <property type="match status" value="1"/>
</dbReference>
<dbReference type="InterPro" id="IPR000014">
    <property type="entry name" value="PAS"/>
</dbReference>
<dbReference type="PROSITE" id="PS50122">
    <property type="entry name" value="CHEB"/>
    <property type="match status" value="1"/>
</dbReference>
<dbReference type="CDD" id="cd16434">
    <property type="entry name" value="CheB-CheR_fusion"/>
    <property type="match status" value="1"/>
</dbReference>
<dbReference type="Gene3D" id="3.30.450.20">
    <property type="entry name" value="PAS domain"/>
    <property type="match status" value="2"/>
</dbReference>
<dbReference type="GO" id="GO:0008757">
    <property type="term" value="F:S-adenosylmethionine-dependent methyltransferase activity"/>
    <property type="evidence" value="ECO:0007669"/>
    <property type="project" value="InterPro"/>
</dbReference>
<evidence type="ECO:0000259" key="7">
    <source>
        <dbReference type="PROSITE" id="PS50123"/>
    </source>
</evidence>
<keyword evidence="3" id="KW-0175">Coiled coil</keyword>
<feature type="coiled-coil region" evidence="3">
    <location>
        <begin position="626"/>
        <end position="699"/>
    </location>
</feature>
<dbReference type="InterPro" id="IPR035919">
    <property type="entry name" value="EAL_sf"/>
</dbReference>
<evidence type="ECO:0000313" key="11">
    <source>
        <dbReference type="Proteomes" id="UP000305881"/>
    </source>
</evidence>
<evidence type="ECO:0000259" key="9">
    <source>
        <dbReference type="PROSITE" id="PS50887"/>
    </source>
</evidence>
<dbReference type="Gene3D" id="3.30.70.270">
    <property type="match status" value="1"/>
</dbReference>
<dbReference type="InterPro" id="IPR029063">
    <property type="entry name" value="SAM-dependent_MTases_sf"/>
</dbReference>
<dbReference type="InterPro" id="IPR052155">
    <property type="entry name" value="Biofilm_reg_signaling"/>
</dbReference>
<proteinExistence type="predicted"/>
<protein>
    <submittedName>
        <fullName evidence="10">EAL domain-containing protein</fullName>
    </submittedName>
</protein>
<evidence type="ECO:0000259" key="8">
    <source>
        <dbReference type="PROSITE" id="PS50883"/>
    </source>
</evidence>
<dbReference type="Pfam" id="PF13596">
    <property type="entry name" value="PAS_10"/>
    <property type="match status" value="1"/>
</dbReference>
<dbReference type="SUPFAM" id="SSF55073">
    <property type="entry name" value="Nucleotide cyclase"/>
    <property type="match status" value="1"/>
</dbReference>
<dbReference type="PROSITE" id="PS50887">
    <property type="entry name" value="GGDEF"/>
    <property type="match status" value="1"/>
</dbReference>
<dbReference type="InterPro" id="IPR043128">
    <property type="entry name" value="Rev_trsase/Diguanyl_cyclase"/>
</dbReference>
<dbReference type="InterPro" id="IPR022641">
    <property type="entry name" value="CheR_N"/>
</dbReference>
<gene>
    <name evidence="10" type="ORF">EQU24_16685</name>
</gene>
<dbReference type="PROSITE" id="PS50113">
    <property type="entry name" value="PAC"/>
    <property type="match status" value="1"/>
</dbReference>
<dbReference type="CDD" id="cd01948">
    <property type="entry name" value="EAL"/>
    <property type="match status" value="1"/>
</dbReference>
<evidence type="ECO:0000256" key="2">
    <source>
        <dbReference type="PROSITE-ProRule" id="PRU00050"/>
    </source>
</evidence>
<dbReference type="SUPFAM" id="SSF53335">
    <property type="entry name" value="S-adenosyl-L-methionine-dependent methyltransferases"/>
    <property type="match status" value="1"/>
</dbReference>
<dbReference type="GO" id="GO:0006935">
    <property type="term" value="P:chemotaxis"/>
    <property type="evidence" value="ECO:0007669"/>
    <property type="project" value="UniProtKB-UniRule"/>
</dbReference>
<dbReference type="CDD" id="cd01949">
    <property type="entry name" value="GGDEF"/>
    <property type="match status" value="1"/>
</dbReference>
<dbReference type="NCBIfam" id="TIGR00254">
    <property type="entry name" value="GGDEF"/>
    <property type="match status" value="1"/>
</dbReference>
<feature type="domain" description="PAS" evidence="4">
    <location>
        <begin position="831"/>
        <end position="869"/>
    </location>
</feature>
<dbReference type="Pfam" id="PF00563">
    <property type="entry name" value="EAL"/>
    <property type="match status" value="1"/>
</dbReference>
<dbReference type="GO" id="GO:0008984">
    <property type="term" value="F:protein-glutamate methylesterase activity"/>
    <property type="evidence" value="ECO:0007669"/>
    <property type="project" value="InterPro"/>
</dbReference>
<dbReference type="PANTHER" id="PTHR44757">
    <property type="entry name" value="DIGUANYLATE CYCLASE DGCP"/>
    <property type="match status" value="1"/>
</dbReference>
<feature type="domain" description="EAL" evidence="8">
    <location>
        <begin position="1123"/>
        <end position="1377"/>
    </location>
</feature>
<keyword evidence="11" id="KW-1185">Reference proteome</keyword>
<dbReference type="PANTHER" id="PTHR44757:SF2">
    <property type="entry name" value="BIOFILM ARCHITECTURE MAINTENANCE PROTEIN MBAA"/>
    <property type="match status" value="1"/>
</dbReference>
<dbReference type="InterPro" id="IPR000700">
    <property type="entry name" value="PAS-assoc_C"/>
</dbReference>
<feature type="domain" description="PAC" evidence="5">
    <location>
        <begin position="897"/>
        <end position="949"/>
    </location>
</feature>
<dbReference type="Proteomes" id="UP000305881">
    <property type="component" value="Chromosome"/>
</dbReference>
<dbReference type="InterPro" id="IPR000160">
    <property type="entry name" value="GGDEF_dom"/>
</dbReference>
<dbReference type="InterPro" id="IPR000673">
    <property type="entry name" value="Sig_transdc_resp-reg_Me-estase"/>
</dbReference>
<evidence type="ECO:0000259" key="5">
    <source>
        <dbReference type="PROSITE" id="PS50113"/>
    </source>
</evidence>
<feature type="active site" evidence="2">
    <location>
        <position position="128"/>
    </location>
</feature>
<dbReference type="Pfam" id="PF03705">
    <property type="entry name" value="CheR_N"/>
    <property type="match status" value="1"/>
</dbReference>
<evidence type="ECO:0000259" key="4">
    <source>
        <dbReference type="PROSITE" id="PS50112"/>
    </source>
</evidence>
<dbReference type="SUPFAM" id="SSF52738">
    <property type="entry name" value="Methylesterase CheB, C-terminal domain"/>
    <property type="match status" value="1"/>
</dbReference>
<feature type="domain" description="CheR-type methyltransferase" evidence="7">
    <location>
        <begin position="190"/>
        <end position="461"/>
    </location>
</feature>
<dbReference type="PRINTS" id="PR00996">
    <property type="entry name" value="CHERMTFRASE"/>
</dbReference>
<dbReference type="Pfam" id="PF00990">
    <property type="entry name" value="GGDEF"/>
    <property type="match status" value="1"/>
</dbReference>
<dbReference type="PROSITE" id="PS50883">
    <property type="entry name" value="EAL"/>
    <property type="match status" value="1"/>
</dbReference>
<dbReference type="KEGG" id="mbur:EQU24_16685"/>
<sequence length="1383" mass="155108">MIVVGIGASAGGLEALLPFVSHLSPDTGMSFIVVQHSSADQPSLLAELLRKETTLPVNEAKNGARLQANTIYVAPHDFDIAIDNNHFKLSHPPSNQVPKASIDYFFKSLAESCQEKAIALVFSGAGSDGANGLKAVKAAGGITMAQLPESAKFSSMPKAAIDCSDVDLVVEPAEAAGKLAAIARNFEKNLGNNPVQGTPDAVNLLIDRILSTTGMDFVNYKSSTINRQIHRRMAILQIEDFDEYVRFCLENTEELSRLAYSFLVCVTSFFRDEQSFEALRDALKTIVNAKSPGDEIRIWVPGCATGEEAYSIAMLLMEELGAAISRYRVQIYGTDINANAIRIARRGEYNEIALQGLSREFREKYFLPLEQGFSINRSLRDLVIFSRQDLIKNPPFIRLDLISCRNLLIYLNQTLQEQVLKNFHYSLLNNGILFLGQAESLWKLNDAFTRLDRNNKLFVKNSTLVIRPDLNAKKMIDFALTENDGGSSSNPIFPAHRIVGQDKLFETYVPPSILSTREGRVLEFYNHCDDFIKIRQGKADFNLFSIIDPVFKTELRAFCHQALSNNKPVKSPPLTLVSEGKNYHYRISVTPVYHQLANDSLLLISFEPVAEHSNISTPDREAALCITELEHELQTTRETLRTVTEALDNSVGEWQIMHEEAQATNEELQSTNEELETSNEELQSINEELTLVNDELTVKTKELGQLNDDLRNILESIEMAVIVIDSRMRISRYNEVGQRFLQLSSVANGKLTIESLEIIFGCENLVGPVQQAIQTQQSVLIKKEKQGLHYDLTLYPYRSLAGNEVTGVVLTIEDVTSQYLAEQQIRLSASVFDAANEAIVITDENNRIISVNPAFTEITGYSKNEVLGKDPKILNSGKQTKSFYRNLWHTLEESGSWQGEIWNKRKSGEVYPEWLSISALKEAEGGVSKYVGIFSDIGDSLRAQQLIHQQANFDALTQLPNRNLFYDRLQQAITKAQRERKLFGLMFIDLDGFKDINDALGHSLGDRVLQEVAARMAHVFRESDTFARFGGDEFTVLVPDLESETDMIAPTEKILEAIQMPIQADDHELNITASVGITIYPNDGREAETLLKNADNAMYSAKAEGRNAYRFFTQEMHEKAQRQHRIVNDIKNAVKFERFIVYYQPVVDLQSQNLCGAEALIRWQHPVRGFISPDEFIPVAESLNLIGQIGEFVLAKACHFIAGLNSELGTDLSIAVNFSSLQFVNGSCVDKWLDMINQSGVGASNFVVEITESLMMSHKEHYIRQLQKLRSQGIKIALDDFGTGFSSLSYLKKLPVDIIKIDRTFIRDILVDSSDASLVESILDIANNFRLEVIAEGVEDEGQAEFLKTRPCAYAQGYYYSRPLPEDEFKQFAMGKRVCDKIK</sequence>
<dbReference type="SMART" id="SM00052">
    <property type="entry name" value="EAL"/>
    <property type="match status" value="1"/>
</dbReference>
<accession>A0A4P9UQH9</accession>
<dbReference type="GO" id="GO:0000156">
    <property type="term" value="F:phosphorelay response regulator activity"/>
    <property type="evidence" value="ECO:0007669"/>
    <property type="project" value="InterPro"/>
</dbReference>
<keyword evidence="2" id="KW-0378">Hydrolase</keyword>
<dbReference type="RefSeq" id="WP_017842491.1">
    <property type="nucleotide sequence ID" value="NZ_CP035467.1"/>
</dbReference>
<feature type="active site" evidence="2">
    <location>
        <position position="9"/>
    </location>
</feature>
<dbReference type="InterPro" id="IPR022642">
    <property type="entry name" value="CheR_C"/>
</dbReference>
<dbReference type="SMART" id="SM00138">
    <property type="entry name" value="MeTrc"/>
    <property type="match status" value="1"/>
</dbReference>
<dbReference type="SMART" id="SM00091">
    <property type="entry name" value="PAS"/>
    <property type="match status" value="2"/>
</dbReference>
<feature type="active site" evidence="2">
    <location>
        <position position="36"/>
    </location>
</feature>
<dbReference type="Gene3D" id="3.40.50.180">
    <property type="entry name" value="Methylesterase CheB, C-terminal domain"/>
    <property type="match status" value="1"/>
</dbReference>
<dbReference type="Pfam" id="PF01339">
    <property type="entry name" value="CheB_methylest"/>
    <property type="match status" value="1"/>
</dbReference>
<dbReference type="InterPro" id="IPR000780">
    <property type="entry name" value="CheR_MeTrfase"/>
</dbReference>
<dbReference type="Gene3D" id="3.20.20.450">
    <property type="entry name" value="EAL domain"/>
    <property type="match status" value="1"/>
</dbReference>
<dbReference type="Pfam" id="PF13426">
    <property type="entry name" value="PAS_9"/>
    <property type="match status" value="1"/>
</dbReference>
<dbReference type="PROSITE" id="PS50123">
    <property type="entry name" value="CHER"/>
    <property type="match status" value="1"/>
</dbReference>
<reference evidence="11" key="1">
    <citation type="journal article" date="2019" name="J. Bacteriol.">
        <title>A Mutagenic Screen Identifies a TonB-Dependent Receptor Required for the Lanthanide Metal Switch in the Type I Methanotroph 'Methylotuvimicrobium buryatense' 5GB1C.</title>
        <authorList>
            <person name="Groom J.D."/>
            <person name="Ford S.M."/>
            <person name="Pesesky M.W."/>
            <person name="Lidstrom M.E."/>
        </authorList>
    </citation>
    <scope>NUCLEOTIDE SEQUENCE [LARGE SCALE GENOMIC DNA]</scope>
    <source>
        <strain evidence="11">5GB1C</strain>
    </source>
</reference>
<keyword evidence="2" id="KW-0145">Chemotaxis</keyword>
<dbReference type="Gene3D" id="3.40.50.150">
    <property type="entry name" value="Vaccinia Virus protein VP39"/>
    <property type="match status" value="1"/>
</dbReference>
<dbReference type="SUPFAM" id="SSF141868">
    <property type="entry name" value="EAL domain-like"/>
    <property type="match status" value="1"/>
</dbReference>
<dbReference type="SUPFAM" id="SSF55785">
    <property type="entry name" value="PYP-like sensor domain (PAS domain)"/>
    <property type="match status" value="1"/>
</dbReference>
<comment type="cofactor">
    <cofactor evidence="1">
        <name>Mg(2+)</name>
        <dbReference type="ChEBI" id="CHEBI:18420"/>
    </cofactor>
</comment>
<dbReference type="EMBL" id="CP035467">
    <property type="protein sequence ID" value="QCW83694.1"/>
    <property type="molecule type" value="Genomic_DNA"/>
</dbReference>
<dbReference type="PROSITE" id="PS50112">
    <property type="entry name" value="PAS"/>
    <property type="match status" value="1"/>
</dbReference>